<gene>
    <name evidence="5" type="primary">gfa</name>
    <name evidence="7" type="ORF">AS026_07005</name>
</gene>
<dbReference type="SUPFAM" id="SSF51316">
    <property type="entry name" value="Mss4-like"/>
    <property type="match status" value="1"/>
</dbReference>
<comment type="function">
    <text evidence="5">Catalyzes the condensation of formaldehyde and glutathione to S-hydroxymethylglutathione.</text>
</comment>
<dbReference type="GO" id="GO:0051907">
    <property type="term" value="F:S-(hydroxymethyl)glutathione synthase activity"/>
    <property type="evidence" value="ECO:0007669"/>
    <property type="project" value="UniProtKB-UniRule"/>
</dbReference>
<dbReference type="OrthoDB" id="9011205at2"/>
<dbReference type="InterPro" id="IPR014185">
    <property type="entry name" value="Formald_GSH"/>
</dbReference>
<name>A0A109JLM8_9HYPH</name>
<feature type="binding site" evidence="5">
    <location>
        <position position="55"/>
    </location>
    <ligand>
        <name>Zn(2+)</name>
        <dbReference type="ChEBI" id="CHEBI:29105"/>
        <label>2</label>
        <note>catalytic</note>
    </ligand>
</feature>
<feature type="binding site" evidence="5">
    <location>
        <position position="100"/>
    </location>
    <ligand>
        <name>Zn(2+)</name>
        <dbReference type="ChEBI" id="CHEBI:29105"/>
        <label>1</label>
        <note>structural</note>
    </ligand>
</feature>
<dbReference type="GO" id="GO:0046294">
    <property type="term" value="P:formaldehyde catabolic process"/>
    <property type="evidence" value="ECO:0007669"/>
    <property type="project" value="UniProtKB-UniRule"/>
</dbReference>
<evidence type="ECO:0000313" key="8">
    <source>
        <dbReference type="Proteomes" id="UP000068164"/>
    </source>
</evidence>
<dbReference type="InterPro" id="IPR011057">
    <property type="entry name" value="Mss4-like_sf"/>
</dbReference>
<evidence type="ECO:0000256" key="2">
    <source>
        <dbReference type="ARBA" id="ARBA00022723"/>
    </source>
</evidence>
<dbReference type="Gene3D" id="3.90.1590.10">
    <property type="entry name" value="glutathione-dependent formaldehyde- activating enzyme (gfa)"/>
    <property type="match status" value="1"/>
</dbReference>
<comment type="similarity">
    <text evidence="1 5">Belongs to the Gfa family.</text>
</comment>
<dbReference type="Proteomes" id="UP000068164">
    <property type="component" value="Unassembled WGS sequence"/>
</dbReference>
<feature type="binding site" evidence="5">
    <location>
        <position position="52"/>
    </location>
    <ligand>
        <name>Zn(2+)</name>
        <dbReference type="ChEBI" id="CHEBI:29105"/>
        <label>2</label>
        <note>catalytic</note>
    </ligand>
</feature>
<dbReference type="GO" id="GO:0008270">
    <property type="term" value="F:zinc ion binding"/>
    <property type="evidence" value="ECO:0007669"/>
    <property type="project" value="UniProtKB-UniRule"/>
</dbReference>
<dbReference type="InterPro" id="IPR006913">
    <property type="entry name" value="CENP-V/GFA"/>
</dbReference>
<organism evidence="7 8">
    <name type="scientific">Rhizobium altiplani</name>
    <dbReference type="NCBI Taxonomy" id="1864509"/>
    <lineage>
        <taxon>Bacteria</taxon>
        <taxon>Pseudomonadati</taxon>
        <taxon>Pseudomonadota</taxon>
        <taxon>Alphaproteobacteria</taxon>
        <taxon>Hyphomicrobiales</taxon>
        <taxon>Rhizobiaceae</taxon>
        <taxon>Rhizobium/Agrobacterium group</taxon>
        <taxon>Rhizobium</taxon>
    </lineage>
</organism>
<dbReference type="UniPathway" id="UPA00562">
    <property type="reaction ID" value="UER00621"/>
</dbReference>
<evidence type="ECO:0000256" key="1">
    <source>
        <dbReference type="ARBA" id="ARBA00005495"/>
    </source>
</evidence>
<dbReference type="AlphaFoldDB" id="A0A109JLM8"/>
<protein>
    <recommendedName>
        <fullName evidence="5">Glutathione-dependent formaldehyde-activating enzyme</fullName>
        <ecNumber evidence="5">4.4.1.22</ecNumber>
    </recommendedName>
    <alternativeName>
        <fullName evidence="5">S-(hydroxymethyl)glutathione synthase</fullName>
    </alternativeName>
</protein>
<keyword evidence="8" id="KW-1185">Reference proteome</keyword>
<sequence length="192" mass="20470">MPSQVSLHPALDGGVKKGQANFNGGTLVCACVDRPVKVAIKGTIAHNHACGCTKCWKPKGAAFSVVAVTPHENVTVLENGDKLQVVDPDALIQRHACKACGVHMYGPVEREHAFKGLDFIHPERFQESGWPEPTFAAFVSSIIESGTPPSAMAGVRGRLNELGLTPYDCLNPTLMDVIATWVAKKAGTLKEA</sequence>
<comment type="catalytic activity">
    <reaction evidence="5">
        <text>S-(hydroxymethyl)glutathione = glutathione + formaldehyde</text>
        <dbReference type="Rhea" id="RHEA:22488"/>
        <dbReference type="ChEBI" id="CHEBI:16842"/>
        <dbReference type="ChEBI" id="CHEBI:57925"/>
        <dbReference type="ChEBI" id="CHEBI:58758"/>
        <dbReference type="EC" id="4.4.1.22"/>
    </reaction>
</comment>
<evidence type="ECO:0000313" key="7">
    <source>
        <dbReference type="EMBL" id="KWV51069.1"/>
    </source>
</evidence>
<evidence type="ECO:0000259" key="6">
    <source>
        <dbReference type="PROSITE" id="PS51891"/>
    </source>
</evidence>
<dbReference type="EC" id="4.4.1.22" evidence="5"/>
<dbReference type="HAMAP" id="MF_00723">
    <property type="entry name" value="Formald_GSH"/>
    <property type="match status" value="1"/>
</dbReference>
<comment type="caution">
    <text evidence="7">The sequence shown here is derived from an EMBL/GenBank/DDBJ whole genome shotgun (WGS) entry which is preliminary data.</text>
</comment>
<dbReference type="NCBIfam" id="TIGR02820">
    <property type="entry name" value="formald_GSH"/>
    <property type="match status" value="1"/>
</dbReference>
<dbReference type="NCBIfam" id="NF003829">
    <property type="entry name" value="PRK05417.1"/>
    <property type="match status" value="1"/>
</dbReference>
<feature type="binding site" evidence="5">
    <location>
        <position position="50"/>
    </location>
    <ligand>
        <name>Zn(2+)</name>
        <dbReference type="ChEBI" id="CHEBI:29105"/>
        <label>2</label>
        <note>catalytic</note>
    </ligand>
</feature>
<feature type="binding site" evidence="5">
    <location>
        <position position="31"/>
    </location>
    <ligand>
        <name>Zn(2+)</name>
        <dbReference type="ChEBI" id="CHEBI:29105"/>
        <label>1</label>
        <note>structural</note>
    </ligand>
</feature>
<evidence type="ECO:0000256" key="3">
    <source>
        <dbReference type="ARBA" id="ARBA00022833"/>
    </source>
</evidence>
<feature type="binding site" evidence="5">
    <location>
        <position position="97"/>
    </location>
    <ligand>
        <name>Zn(2+)</name>
        <dbReference type="ChEBI" id="CHEBI:29105"/>
        <label>1</label>
        <note>structural</note>
    </ligand>
</feature>
<keyword evidence="4 5" id="KW-0456">Lyase</keyword>
<feature type="domain" description="CENP-V/GFA" evidence="6">
    <location>
        <begin position="22"/>
        <end position="168"/>
    </location>
</feature>
<dbReference type="Pfam" id="PF04828">
    <property type="entry name" value="GFA"/>
    <property type="match status" value="1"/>
</dbReference>
<dbReference type="EMBL" id="LNCD01000082">
    <property type="protein sequence ID" value="KWV51069.1"/>
    <property type="molecule type" value="Genomic_DNA"/>
</dbReference>
<accession>A0A109JLM8</accession>
<dbReference type="PIRSF" id="PIRSF033318">
    <property type="entry name" value="Formald_GSH"/>
    <property type="match status" value="1"/>
</dbReference>
<reference evidence="7 8" key="1">
    <citation type="submission" date="2015-11" db="EMBL/GenBank/DDBJ databases">
        <title>Draft Genome Sequence of the Strain BR 10423 (Rhizobium sp.) isolated from nodules of Mimosa pudica.</title>
        <authorList>
            <person name="Barauna A.C."/>
            <person name="Zilli J.E."/>
            <person name="Simoes-Araujo J.L."/>
            <person name="Reis V.M."/>
            <person name="James E.K."/>
            <person name="Reis F.B.Jr."/>
            <person name="Rouws L.F."/>
            <person name="Passos S.R."/>
            <person name="Gois S.R."/>
        </authorList>
    </citation>
    <scope>NUCLEOTIDE SEQUENCE [LARGE SCALE GENOMIC DNA]</scope>
    <source>
        <strain evidence="7 8">BR10423</strain>
    </source>
</reference>
<dbReference type="PROSITE" id="PS51891">
    <property type="entry name" value="CENP_V_GFA"/>
    <property type="match status" value="1"/>
</dbReference>
<dbReference type="PANTHER" id="PTHR33337:SF40">
    <property type="entry name" value="CENP-V_GFA DOMAIN-CONTAINING PROTEIN-RELATED"/>
    <property type="match status" value="1"/>
</dbReference>
<comment type="cofactor">
    <cofactor evidence="5">
        <name>Zn(2+)</name>
        <dbReference type="ChEBI" id="CHEBI:29105"/>
    </cofactor>
    <text evidence="5">Binds 2 Zn(2+) ions per subunit.</text>
</comment>
<dbReference type="RefSeq" id="WP_018854931.1">
    <property type="nucleotide sequence ID" value="NZ_LNCD01000082.1"/>
</dbReference>
<feature type="binding site" evidence="5">
    <location>
        <position position="29"/>
    </location>
    <ligand>
        <name>Zn(2+)</name>
        <dbReference type="ChEBI" id="CHEBI:29105"/>
        <label>1</label>
        <note>structural</note>
    </ligand>
</feature>
<keyword evidence="3 5" id="KW-0862">Zinc</keyword>
<evidence type="ECO:0000256" key="4">
    <source>
        <dbReference type="ARBA" id="ARBA00023239"/>
    </source>
</evidence>
<keyword evidence="2 5" id="KW-0479">Metal-binding</keyword>
<comment type="pathway">
    <text evidence="5">One-carbon metabolism; formaldehyde degradation; formate from formaldehyde (glutathione route): step 1/3.</text>
</comment>
<evidence type="ECO:0000256" key="5">
    <source>
        <dbReference type="HAMAP-Rule" id="MF_00723"/>
    </source>
</evidence>
<dbReference type="PANTHER" id="PTHR33337">
    <property type="entry name" value="GFA DOMAIN-CONTAINING PROTEIN"/>
    <property type="match status" value="1"/>
</dbReference>
<proteinExistence type="inferred from homology"/>